<dbReference type="InterPro" id="IPR001173">
    <property type="entry name" value="Glyco_trans_2-like"/>
</dbReference>
<dbReference type="GO" id="GO:0005794">
    <property type="term" value="C:Golgi apparatus"/>
    <property type="evidence" value="ECO:0007669"/>
    <property type="project" value="TreeGrafter"/>
</dbReference>
<proteinExistence type="predicted"/>
<dbReference type="GO" id="GO:0006493">
    <property type="term" value="P:protein O-linked glycosylation"/>
    <property type="evidence" value="ECO:0007669"/>
    <property type="project" value="TreeGrafter"/>
</dbReference>
<evidence type="ECO:0000313" key="3">
    <source>
        <dbReference type="Proteomes" id="UP000515154"/>
    </source>
</evidence>
<dbReference type="AlphaFoldDB" id="A0A7E6EGT3"/>
<evidence type="ECO:0000256" key="1">
    <source>
        <dbReference type="ARBA" id="ARBA00023157"/>
    </source>
</evidence>
<keyword evidence="3" id="KW-1185">Reference proteome</keyword>
<dbReference type="KEGG" id="osn:115228251"/>
<dbReference type="PANTHER" id="PTHR11675:SF63">
    <property type="entry name" value="POLYPEPTIDE N-ACETYLGALACTOSAMINYLTRANSFERASE"/>
    <property type="match status" value="1"/>
</dbReference>
<dbReference type="GO" id="GO:0004653">
    <property type="term" value="F:polypeptide N-acetylgalactosaminyltransferase activity"/>
    <property type="evidence" value="ECO:0007669"/>
    <property type="project" value="TreeGrafter"/>
</dbReference>
<dbReference type="Proteomes" id="UP000515154">
    <property type="component" value="Unplaced"/>
</dbReference>
<evidence type="ECO:0000259" key="2">
    <source>
        <dbReference type="Pfam" id="PF00535"/>
    </source>
</evidence>
<dbReference type="Pfam" id="PF00535">
    <property type="entry name" value="Glycos_transf_2"/>
    <property type="match status" value="1"/>
</dbReference>
<keyword evidence="1" id="KW-1015">Disulfide bond</keyword>
<reference evidence="4" key="1">
    <citation type="submission" date="2025-08" db="UniProtKB">
        <authorList>
            <consortium name="RefSeq"/>
        </authorList>
    </citation>
    <scope>IDENTIFICATION</scope>
</reference>
<name>A0A7E6EGT3_9MOLL</name>
<dbReference type="Gene3D" id="3.90.550.10">
    <property type="entry name" value="Spore Coat Polysaccharide Biosynthesis Protein SpsA, Chain A"/>
    <property type="match status" value="3"/>
</dbReference>
<dbReference type="PANTHER" id="PTHR11675">
    <property type="entry name" value="N-ACETYLGALACTOSAMINYLTRANSFERASE"/>
    <property type="match status" value="1"/>
</dbReference>
<evidence type="ECO:0000313" key="4">
    <source>
        <dbReference type="RefSeq" id="XP_036354781.1"/>
    </source>
</evidence>
<organism evidence="3 4">
    <name type="scientific">Octopus sinensis</name>
    <name type="common">East Asian common octopus</name>
    <dbReference type="NCBI Taxonomy" id="2607531"/>
    <lineage>
        <taxon>Eukaryota</taxon>
        <taxon>Metazoa</taxon>
        <taxon>Spiralia</taxon>
        <taxon>Lophotrochozoa</taxon>
        <taxon>Mollusca</taxon>
        <taxon>Cephalopoda</taxon>
        <taxon>Coleoidea</taxon>
        <taxon>Octopodiformes</taxon>
        <taxon>Octopoda</taxon>
        <taxon>Incirrata</taxon>
        <taxon>Octopodidae</taxon>
        <taxon>Octopus</taxon>
    </lineage>
</organism>
<dbReference type="RefSeq" id="XP_036354781.1">
    <property type="nucleotide sequence ID" value="XM_036498888.1"/>
</dbReference>
<protein>
    <submittedName>
        <fullName evidence="4">Polypeptide N-acetylgalactosaminyltransferase 11-like</fullName>
    </submittedName>
</protein>
<gene>
    <name evidence="4" type="primary">LOC115228251</name>
</gene>
<accession>A0A7E6EGT3</accession>
<feature type="domain" description="Glycosyltransferase 2-like" evidence="2">
    <location>
        <begin position="21"/>
        <end position="128"/>
    </location>
</feature>
<sequence length="216" mass="24649">MGTLQLCKDIVYPISDLPTASIIICFHNEALSTLLRTVYSVLDRSPLVLVHEIILVDDGSTYGYIFCLFLDFLKESLQEYVDLAFRGKVRILRTEDRVGLIKARLFGADKATGEVLIFLDSHCEATEGSDRTPTIAGGLFAIMRERFIEIGKYDPGMDIWGAENLEISFRNLDYGDISERLEIRKRLKCHSFEWYLNNVYPSMFNPEKSVIYGEVV</sequence>
<dbReference type="SUPFAM" id="SSF53448">
    <property type="entry name" value="Nucleotide-diphospho-sugar transferases"/>
    <property type="match status" value="1"/>
</dbReference>
<dbReference type="InterPro" id="IPR029044">
    <property type="entry name" value="Nucleotide-diphossugar_trans"/>
</dbReference>